<comment type="caution">
    <text evidence="1">The sequence shown here is derived from an EMBL/GenBank/DDBJ whole genome shotgun (WGS) entry which is preliminary data.</text>
</comment>
<evidence type="ECO:0000313" key="2">
    <source>
        <dbReference type="Proteomes" id="UP000663823"/>
    </source>
</evidence>
<feature type="non-terminal residue" evidence="1">
    <location>
        <position position="18"/>
    </location>
</feature>
<evidence type="ECO:0000313" key="1">
    <source>
        <dbReference type="EMBL" id="CAF4234408.1"/>
    </source>
</evidence>
<gene>
    <name evidence="1" type="ORF">OTI717_LOCUS39858</name>
</gene>
<organism evidence="1 2">
    <name type="scientific">Rotaria sordida</name>
    <dbReference type="NCBI Taxonomy" id="392033"/>
    <lineage>
        <taxon>Eukaryota</taxon>
        <taxon>Metazoa</taxon>
        <taxon>Spiralia</taxon>
        <taxon>Gnathifera</taxon>
        <taxon>Rotifera</taxon>
        <taxon>Eurotatoria</taxon>
        <taxon>Bdelloidea</taxon>
        <taxon>Philodinida</taxon>
        <taxon>Philodinidae</taxon>
        <taxon>Rotaria</taxon>
    </lineage>
</organism>
<name>A0A820DNU6_9BILA</name>
<protein>
    <submittedName>
        <fullName evidence="1">Uncharacterized protein</fullName>
    </submittedName>
</protein>
<dbReference type="AlphaFoldDB" id="A0A820DNU6"/>
<sequence>MSINSLGQPFLASARMIE</sequence>
<dbReference type="EMBL" id="CAJOAX010028304">
    <property type="protein sequence ID" value="CAF4234408.1"/>
    <property type="molecule type" value="Genomic_DNA"/>
</dbReference>
<dbReference type="Proteomes" id="UP000663823">
    <property type="component" value="Unassembled WGS sequence"/>
</dbReference>
<reference evidence="1" key="1">
    <citation type="submission" date="2021-02" db="EMBL/GenBank/DDBJ databases">
        <authorList>
            <person name="Nowell W R."/>
        </authorList>
    </citation>
    <scope>NUCLEOTIDE SEQUENCE</scope>
</reference>
<proteinExistence type="predicted"/>
<accession>A0A820DNU6</accession>